<proteinExistence type="predicted"/>
<dbReference type="RefSeq" id="WP_013090860.1">
    <property type="nucleotide sequence ID" value="NC_014117.1"/>
</dbReference>
<dbReference type="STRING" id="640511.BC1002_3007"/>
<accession>D5W6D1</accession>
<dbReference type="EMBL" id="CP002013">
    <property type="protein sequence ID" value="ADG17052.1"/>
    <property type="molecule type" value="Genomic_DNA"/>
</dbReference>
<protein>
    <submittedName>
        <fullName evidence="2">Uncharacterized protein</fullName>
    </submittedName>
</protein>
<sequence>MTAEKKPVAADGHGELQPQDRPRFADAQALEHWFETRIARELERCRVFMSKADWNEHHDWIEANARASLLEALRARADRGEL</sequence>
<dbReference type="GeneID" id="301094332"/>
<dbReference type="KEGG" id="bge:BC1002_3007"/>
<feature type="region of interest" description="Disordered" evidence="1">
    <location>
        <begin position="1"/>
        <end position="22"/>
    </location>
</feature>
<dbReference type="Proteomes" id="UP000002190">
    <property type="component" value="Chromosome 1"/>
</dbReference>
<organism evidence="2 3">
    <name type="scientific">Paraburkholderia atlantica</name>
    <dbReference type="NCBI Taxonomy" id="2654982"/>
    <lineage>
        <taxon>Bacteria</taxon>
        <taxon>Pseudomonadati</taxon>
        <taxon>Pseudomonadota</taxon>
        <taxon>Betaproteobacteria</taxon>
        <taxon>Burkholderiales</taxon>
        <taxon>Burkholderiaceae</taxon>
        <taxon>Paraburkholderia</taxon>
    </lineage>
</organism>
<reference evidence="2 3" key="2">
    <citation type="journal article" date="2012" name="J. Bacteriol.">
        <title>Genome Sequences of Burkholderia sp. Strains CCGE1002 and H160, Isolated from Legume Nodules in Mexico and Brazil.</title>
        <authorList>
            <person name="Ormeno-Orrillo E."/>
            <person name="Rogel M.A."/>
            <person name="Chueire L.M."/>
            <person name="Tiedje J.M."/>
            <person name="Martinez-Romero E."/>
            <person name="Hungria M."/>
        </authorList>
    </citation>
    <scope>NUCLEOTIDE SEQUENCE [LARGE SCALE GENOMIC DNA]</scope>
    <source>
        <strain evidence="2 3">CCGE1002</strain>
    </source>
</reference>
<dbReference type="HOGENOM" id="CLU_2551857_0_0_4"/>
<reference evidence="2 3" key="1">
    <citation type="submission" date="2010-04" db="EMBL/GenBank/DDBJ databases">
        <title>Complete sequence of chromosome 1 of Burkholderia sp. CCGE1002.</title>
        <authorList>
            <consortium name="US DOE Joint Genome Institute"/>
            <person name="Lucas S."/>
            <person name="Copeland A."/>
            <person name="Lapidus A."/>
            <person name="Cheng J.-F."/>
            <person name="Bruce D."/>
            <person name="Goodwin L."/>
            <person name="Pitluck S."/>
            <person name="Chertkov O."/>
            <person name="Detter J.C."/>
            <person name="Han C."/>
            <person name="Tapia R."/>
            <person name="Land M."/>
            <person name="Hauser L."/>
            <person name="Kyrpides N."/>
            <person name="Ovchinnikova G."/>
            <person name="Martinez-Romero E."/>
            <person name="Hernandez M.A.R."/>
            <person name="Tiedje J.M."/>
            <person name="Woyke T."/>
        </authorList>
    </citation>
    <scope>NUCLEOTIDE SEQUENCE [LARGE SCALE GENOMIC DNA]</scope>
    <source>
        <strain evidence="2 3">CCGE1002</strain>
    </source>
</reference>
<evidence type="ECO:0000256" key="1">
    <source>
        <dbReference type="SAM" id="MobiDB-lite"/>
    </source>
</evidence>
<evidence type="ECO:0000313" key="2">
    <source>
        <dbReference type="EMBL" id="ADG17052.1"/>
    </source>
</evidence>
<evidence type="ECO:0000313" key="3">
    <source>
        <dbReference type="Proteomes" id="UP000002190"/>
    </source>
</evidence>
<gene>
    <name evidence="2" type="ordered locus">BC1002_3007</name>
</gene>
<dbReference type="AlphaFoldDB" id="D5W6D1"/>
<name>D5W6D1_PARAM</name>